<dbReference type="Pfam" id="PF13568">
    <property type="entry name" value="OMP_b-brl_2"/>
    <property type="match status" value="1"/>
</dbReference>
<dbReference type="AlphaFoldDB" id="H6RE02"/>
<organism evidence="2">
    <name type="scientific">uncultured Flavobacteriia bacterium</name>
    <dbReference type="NCBI Taxonomy" id="212695"/>
    <lineage>
        <taxon>Bacteria</taxon>
        <taxon>Pseudomonadati</taxon>
        <taxon>Bacteroidota</taxon>
        <taxon>Flavobacteriia</taxon>
        <taxon>environmental samples</taxon>
    </lineage>
</organism>
<sequence length="188" mass="20816">MLVSRGSSAQGFIGTVVIGANVSQIDGDNLLGWDKIGINSGFRLGYNIANKTNLAIEFLYSQRGSAPSIASGSDFGSIDLKYIEIPLLVEYNDWYLEEEDYYKVGIEGGLSYGNLFSVSSSNSFVPLNLEGYKKNDISYTIGARYSFTKHLAGVFRFSQTIGNIYANESGDLEGQVSRWMSFRIHYTF</sequence>
<dbReference type="EMBL" id="FO117575">
    <property type="protein sequence ID" value="CCF99263.1"/>
    <property type="molecule type" value="Genomic_DNA"/>
</dbReference>
<reference evidence="2" key="2">
    <citation type="submission" date="2012-02" db="EMBL/GenBank/DDBJ databases">
        <authorList>
            <person name="Genoscope - CEA"/>
        </authorList>
    </citation>
    <scope>NUCLEOTIDE SEQUENCE</scope>
</reference>
<dbReference type="InterPro" id="IPR025665">
    <property type="entry name" value="Beta-barrel_OMP_2"/>
</dbReference>
<gene>
    <name evidence="2" type="ORF">VIS_S3AVA40009</name>
</gene>
<proteinExistence type="predicted"/>
<name>H6RE02_9BACT</name>
<feature type="domain" description="Outer membrane protein beta-barrel" evidence="1">
    <location>
        <begin position="35"/>
        <end position="164"/>
    </location>
</feature>
<protein>
    <recommendedName>
        <fullName evidence="1">Outer membrane protein beta-barrel domain-containing protein</fullName>
    </recommendedName>
</protein>
<evidence type="ECO:0000259" key="1">
    <source>
        <dbReference type="Pfam" id="PF13568"/>
    </source>
</evidence>
<reference evidence="2" key="1">
    <citation type="journal article" date="2012" name="Environ. Microbiol.">
        <title>Genomic content of uncultured Bacteroidetes from contrasting oceanic provinces in the North Atlantic Ocean.</title>
        <authorList>
            <person name="Gomez-Pereira P.R."/>
            <person name="Schuler M."/>
            <person name="Fuchs B.M."/>
            <person name="Bennke C."/>
            <person name="Teeling H."/>
            <person name="Waldmann J."/>
            <person name="Richter M."/>
            <person name="Barbe V."/>
            <person name="Bataille E."/>
            <person name="Glockner F.O."/>
            <person name="Amann R."/>
        </authorList>
    </citation>
    <scope>NUCLEOTIDE SEQUENCE</scope>
</reference>
<evidence type="ECO:0000313" key="2">
    <source>
        <dbReference type="EMBL" id="CCF99263.1"/>
    </source>
</evidence>
<accession>H6RE02</accession>